<organism evidence="1 2">
    <name type="scientific">Paracidovorax wautersii</name>
    <dbReference type="NCBI Taxonomy" id="1177982"/>
    <lineage>
        <taxon>Bacteria</taxon>
        <taxon>Pseudomonadati</taxon>
        <taxon>Pseudomonadota</taxon>
        <taxon>Betaproteobacteria</taxon>
        <taxon>Burkholderiales</taxon>
        <taxon>Comamonadaceae</taxon>
        <taxon>Paracidovorax</taxon>
    </lineage>
</organism>
<accession>A0A7V8JPW8</accession>
<sequence length="64" mass="6672">MPIAPSFDSLPEAAVLSAPPAPVTPEQARAVLAQFYDLPPASIRPLSGERDANFLVELTAPDAA</sequence>
<name>A0A7V8JPW8_9BURK</name>
<reference evidence="2" key="1">
    <citation type="journal article" date="2020" name="MBio">
        <title>Horizontal gene transfer to a defensive symbiont with a reduced genome amongst a multipartite beetle microbiome.</title>
        <authorList>
            <person name="Waterworth S.C."/>
            <person name="Florez L.V."/>
            <person name="Rees E.R."/>
            <person name="Hertweck C."/>
            <person name="Kaltenpoth M."/>
            <person name="Kwan J.C."/>
        </authorList>
    </citation>
    <scope>NUCLEOTIDE SEQUENCE [LARGE SCALE GENOMIC DNA]</scope>
</reference>
<gene>
    <name evidence="1" type="ORF">GAK30_02566</name>
</gene>
<evidence type="ECO:0000313" key="2">
    <source>
        <dbReference type="Proteomes" id="UP000461670"/>
    </source>
</evidence>
<proteinExistence type="predicted"/>
<protein>
    <submittedName>
        <fullName evidence="1">Uncharacterized protein</fullName>
    </submittedName>
</protein>
<dbReference type="AlphaFoldDB" id="A0A7V8JPW8"/>
<evidence type="ECO:0000313" key="1">
    <source>
        <dbReference type="EMBL" id="KAF1020319.1"/>
    </source>
</evidence>
<dbReference type="EMBL" id="WNDQ01000037">
    <property type="protein sequence ID" value="KAF1020319.1"/>
    <property type="molecule type" value="Genomic_DNA"/>
</dbReference>
<comment type="caution">
    <text evidence="1">The sequence shown here is derived from an EMBL/GenBank/DDBJ whole genome shotgun (WGS) entry which is preliminary data.</text>
</comment>
<dbReference type="Proteomes" id="UP000461670">
    <property type="component" value="Unassembled WGS sequence"/>
</dbReference>